<organism evidence="2 3">
    <name type="scientific">Coprobacter fastidiosus</name>
    <dbReference type="NCBI Taxonomy" id="1099853"/>
    <lineage>
        <taxon>Bacteria</taxon>
        <taxon>Pseudomonadati</taxon>
        <taxon>Bacteroidota</taxon>
        <taxon>Bacteroidia</taxon>
        <taxon>Bacteroidales</taxon>
        <taxon>Barnesiellaceae</taxon>
        <taxon>Coprobacter</taxon>
    </lineage>
</organism>
<keyword evidence="1" id="KW-0812">Transmembrane</keyword>
<dbReference type="PANTHER" id="PTHR38454">
    <property type="entry name" value="INTEGRAL MEMBRANE PROTEIN-RELATED"/>
    <property type="match status" value="1"/>
</dbReference>
<evidence type="ECO:0000313" key="3">
    <source>
        <dbReference type="Proteomes" id="UP000262954"/>
    </source>
</evidence>
<proteinExistence type="predicted"/>
<dbReference type="InterPro" id="IPR018580">
    <property type="entry name" value="Uncharacterised_YfhO"/>
</dbReference>
<dbReference type="AlphaFoldDB" id="A0A354M2P8"/>
<dbReference type="EMBL" id="DNWC01000093">
    <property type="protein sequence ID" value="HBJ08787.1"/>
    <property type="molecule type" value="Genomic_DNA"/>
</dbReference>
<dbReference type="PANTHER" id="PTHR38454:SF1">
    <property type="entry name" value="INTEGRAL MEMBRANE PROTEIN"/>
    <property type="match status" value="1"/>
</dbReference>
<evidence type="ECO:0000256" key="1">
    <source>
        <dbReference type="SAM" id="Phobius"/>
    </source>
</evidence>
<feature type="transmembrane region" description="Helical" evidence="1">
    <location>
        <begin position="195"/>
        <end position="212"/>
    </location>
</feature>
<feature type="transmembrane region" description="Helical" evidence="1">
    <location>
        <begin position="778"/>
        <end position="801"/>
    </location>
</feature>
<feature type="transmembrane region" description="Helical" evidence="1">
    <location>
        <begin position="340"/>
        <end position="359"/>
    </location>
</feature>
<feature type="transmembrane region" description="Helical" evidence="1">
    <location>
        <begin position="443"/>
        <end position="464"/>
    </location>
</feature>
<feature type="transmembrane region" description="Helical" evidence="1">
    <location>
        <begin position="404"/>
        <end position="422"/>
    </location>
</feature>
<feature type="transmembrane region" description="Helical" evidence="1">
    <location>
        <begin position="124"/>
        <end position="143"/>
    </location>
</feature>
<feature type="transmembrane region" description="Helical" evidence="1">
    <location>
        <begin position="224"/>
        <end position="246"/>
    </location>
</feature>
<comment type="caution">
    <text evidence="2">The sequence shown here is derived from an EMBL/GenBank/DDBJ whole genome shotgun (WGS) entry which is preliminary data.</text>
</comment>
<evidence type="ECO:0008006" key="4">
    <source>
        <dbReference type="Google" id="ProtNLM"/>
    </source>
</evidence>
<accession>A0A354M2P8</accession>
<evidence type="ECO:0000313" key="2">
    <source>
        <dbReference type="EMBL" id="HBJ08787.1"/>
    </source>
</evidence>
<dbReference type="Proteomes" id="UP000262954">
    <property type="component" value="Unassembled WGS sequence"/>
</dbReference>
<reference evidence="2 3" key="1">
    <citation type="journal article" date="2018" name="Nat. Biotechnol.">
        <title>A standardized bacterial taxonomy based on genome phylogeny substantially revises the tree of life.</title>
        <authorList>
            <person name="Parks D.H."/>
            <person name="Chuvochina M."/>
            <person name="Waite D.W."/>
            <person name="Rinke C."/>
            <person name="Skarshewski A."/>
            <person name="Chaumeil P.A."/>
            <person name="Hugenholtz P."/>
        </authorList>
    </citation>
    <scope>NUCLEOTIDE SEQUENCE [LARGE SCALE GENOMIC DNA]</scope>
    <source>
        <strain evidence="2">UBA11482</strain>
    </source>
</reference>
<name>A0A354M2P8_9BACT</name>
<feature type="transmembrane region" description="Helical" evidence="1">
    <location>
        <begin position="9"/>
        <end position="27"/>
    </location>
</feature>
<sequence length="811" mass="91581">MCKINFKKTLPYIGSILFMIILSYIYFSPDILEGKVLFQGDTQQGIAIGQEGKAFREATGETTRWTNSLFSGMPNFQISPSYANNYWMGQIGRIYHLGLQSPASLVFIMMLGFFILLSAMKIRWYLALVGAIAYAFSSYFFIIIGAGHIWKFITLAYIPPTIAGIILAYRGKYIGGAALIGFFGMMQITSNHIQMSYYFMFFIAALVIAYFFDFKKRHELPQYFKATGVIICAGLLAIGANIPSLYNTYEYSKETMRGQAELTNANEKISAKSGLDTEYITHWSYGIGETWSLLIPNVKGGATGAIAKNTEAMQKADPSVREYVAQIGNHYWGDQPGTAGPVYVGAFVMLLFILGCFIVKGPLKWAILAATILTVLLSWGKNFLPLTEFFIEYFPMYNKFRTVSSILVVAEFCIPLLAILALKEIITNPRILIEKKRESIISFALTGGISLLFFLFPGLFFNFLSSEEQVFMGEHMEYRDVFYNLELVRESIFTDDALRSFLFILAGSIVLFLFAKGKINKTTLVALCGIIILADMYPVNKRYLNSENFVSAKKLKDPFPMTEIDKQVLADPDPNYRVYNLLYDPFNDAITSYRHKSIGGYHAAKLRRYDDLIKYQLSKNNPHVINMLNTKYFILPGENGAAPQVVQNPEAAGNAWFVSEIKWVENAEQEMKALDDFNEKKTVIADRHFADKIKTNISAPAAGDTIFLTSYKPNELKYKSHTSKNNFAVFSEIYFPWGWHISIDGEPVEMARVNYVLRGLDIPSGDHEIIFRFDPQSIHITVGIAFVCIGLILILGIIAIYTNCRTKKMQK</sequence>
<protein>
    <recommendedName>
        <fullName evidence="4">YfhO family protein</fullName>
    </recommendedName>
</protein>
<gene>
    <name evidence="2" type="ORF">DDY73_07245</name>
</gene>
<feature type="transmembrane region" description="Helical" evidence="1">
    <location>
        <begin position="497"/>
        <end position="515"/>
    </location>
</feature>
<feature type="transmembrane region" description="Helical" evidence="1">
    <location>
        <begin position="94"/>
        <end position="117"/>
    </location>
</feature>
<keyword evidence="1" id="KW-0472">Membrane</keyword>
<feature type="transmembrane region" description="Helical" evidence="1">
    <location>
        <begin position="522"/>
        <end position="539"/>
    </location>
</feature>
<keyword evidence="1" id="KW-1133">Transmembrane helix</keyword>